<evidence type="ECO:0000313" key="2">
    <source>
        <dbReference type="Proteomes" id="UP000694569"/>
    </source>
</evidence>
<organism evidence="1 2">
    <name type="scientific">Leptobrachium leishanense</name>
    <name type="common">Leishan spiny toad</name>
    <dbReference type="NCBI Taxonomy" id="445787"/>
    <lineage>
        <taxon>Eukaryota</taxon>
        <taxon>Metazoa</taxon>
        <taxon>Chordata</taxon>
        <taxon>Craniata</taxon>
        <taxon>Vertebrata</taxon>
        <taxon>Euteleostomi</taxon>
        <taxon>Amphibia</taxon>
        <taxon>Batrachia</taxon>
        <taxon>Anura</taxon>
        <taxon>Pelobatoidea</taxon>
        <taxon>Megophryidae</taxon>
        <taxon>Leptobrachium</taxon>
    </lineage>
</organism>
<accession>A0A8C5Q6A0</accession>
<name>A0A8C5Q6A0_9ANUR</name>
<dbReference type="Proteomes" id="UP000694569">
    <property type="component" value="Unplaced"/>
</dbReference>
<reference evidence="1" key="1">
    <citation type="submission" date="2025-08" db="UniProtKB">
        <authorList>
            <consortium name="Ensembl"/>
        </authorList>
    </citation>
    <scope>IDENTIFICATION</scope>
</reference>
<proteinExistence type="predicted"/>
<dbReference type="AlphaFoldDB" id="A0A8C5Q6A0"/>
<keyword evidence="2" id="KW-1185">Reference proteome</keyword>
<sequence length="167" mass="17596">CGARWASLGGLAETVSSGSRHSQTGRLPGAVDSVDGGCRISNPALHGEACMCLKISFLFVDICYGKDVPCVQENSPVCTNPDSTLASCLQGRGDCGGYSSRCGCSIKWSWGCKLTSAPPANSACKCSRNLFKCSSKIVPCKEPTSKFCKSPDLSQETCEQGGGIYRY</sequence>
<protein>
    <submittedName>
        <fullName evidence="1">Uncharacterized protein</fullName>
    </submittedName>
</protein>
<reference evidence="1" key="2">
    <citation type="submission" date="2025-09" db="UniProtKB">
        <authorList>
            <consortium name="Ensembl"/>
        </authorList>
    </citation>
    <scope>IDENTIFICATION</scope>
</reference>
<dbReference type="OrthoDB" id="6371598at2759"/>
<evidence type="ECO:0000313" key="1">
    <source>
        <dbReference type="Ensembl" id="ENSLLEP00000032909.1"/>
    </source>
</evidence>
<dbReference type="Ensembl" id="ENSLLET00000034172.1">
    <property type="protein sequence ID" value="ENSLLEP00000032909.1"/>
    <property type="gene ID" value="ENSLLEG00000020824.1"/>
</dbReference>